<evidence type="ECO:0000256" key="1">
    <source>
        <dbReference type="ARBA" id="ARBA00022723"/>
    </source>
</evidence>
<dbReference type="SMART" id="SM00868">
    <property type="entry name" value="zf-AD"/>
    <property type="match status" value="1"/>
</dbReference>
<sequence length="470" mass="55572">MDSDNCLTCDQASEKFYSISNADIESKPNISLIMRQHFWFQEDELRSAIICESCWQNVDQFHRFYEDVRKLHKQRMESKPLAVFFKQEEETVAEEQLFLDSFLDADEIVECKIEDKTNSNATKTKKLRKASKRSSTDEPKAVPKRIKIPLEQEQAEDDFIKRHTSYVCETCSEQFDDFNTIRKHTTKAHDKPYIMCCNKKFRTRSILYQHVQTVFNPDSFKCEICGKTFKGQSIYDRHKENSHSDEHLLVFKCHRCPKAFTKQKILDHHIAGHETFDNEEAKCDECGKCFRTQVTLKIHIDTVHRKTINFVCEYCSKGFNRQADLMDHRKTHELTADQMKKQCPICNKLVKNSRYFQRHIDRHQTEGSHKCDHCSHVSNNLLALKEHVEKRHSSKVKMYPCNQCGQEFKRLVRLKEHISTAHTGEPLYQCPFCERTFFSNVTMYVHKKKDHPQEWLEDRNAKYAKTEQDG</sequence>
<dbReference type="InParanoid" id="A0A1S4FJS3"/>
<evidence type="ECO:0000256" key="2">
    <source>
        <dbReference type="ARBA" id="ARBA00022737"/>
    </source>
</evidence>
<organism evidence="7 8">
    <name type="scientific">Aedes aegypti</name>
    <name type="common">Yellowfever mosquito</name>
    <name type="synonym">Culex aegypti</name>
    <dbReference type="NCBI Taxonomy" id="7159"/>
    <lineage>
        <taxon>Eukaryota</taxon>
        <taxon>Metazoa</taxon>
        <taxon>Ecdysozoa</taxon>
        <taxon>Arthropoda</taxon>
        <taxon>Hexapoda</taxon>
        <taxon>Insecta</taxon>
        <taxon>Pterygota</taxon>
        <taxon>Neoptera</taxon>
        <taxon>Endopterygota</taxon>
        <taxon>Diptera</taxon>
        <taxon>Nematocera</taxon>
        <taxon>Culicoidea</taxon>
        <taxon>Culicidae</taxon>
        <taxon>Culicinae</taxon>
        <taxon>Aedini</taxon>
        <taxon>Aedes</taxon>
        <taxon>Stegomyia</taxon>
    </lineage>
</organism>
<dbReference type="GO" id="GO:0000981">
    <property type="term" value="F:DNA-binding transcription factor activity, RNA polymerase II-specific"/>
    <property type="evidence" value="ECO:0007669"/>
    <property type="project" value="TreeGrafter"/>
</dbReference>
<dbReference type="PROSITE" id="PS00028">
    <property type="entry name" value="ZINC_FINGER_C2H2_1"/>
    <property type="match status" value="8"/>
</dbReference>
<dbReference type="GO" id="GO:0008270">
    <property type="term" value="F:zinc ion binding"/>
    <property type="evidence" value="ECO:0007669"/>
    <property type="project" value="UniProtKB-KW"/>
</dbReference>
<feature type="domain" description="C2H2-type" evidence="6">
    <location>
        <begin position="428"/>
        <end position="456"/>
    </location>
</feature>
<evidence type="ECO:0000259" key="6">
    <source>
        <dbReference type="PROSITE" id="PS50157"/>
    </source>
</evidence>
<dbReference type="AlphaFoldDB" id="A0A1S4FJS3"/>
<keyword evidence="1" id="KW-0479">Metal-binding</keyword>
<feature type="region of interest" description="Disordered" evidence="5">
    <location>
        <begin position="122"/>
        <end position="142"/>
    </location>
</feature>
<dbReference type="Pfam" id="PF00096">
    <property type="entry name" value="zf-C2H2"/>
    <property type="match status" value="3"/>
</dbReference>
<dbReference type="Pfam" id="PF12874">
    <property type="entry name" value="zf-met"/>
    <property type="match status" value="1"/>
</dbReference>
<dbReference type="GO" id="GO:0005634">
    <property type="term" value="C:nucleus"/>
    <property type="evidence" value="ECO:0007669"/>
    <property type="project" value="InterPro"/>
</dbReference>
<dbReference type="Pfam" id="PF13912">
    <property type="entry name" value="zf-C2H2_6"/>
    <property type="match status" value="1"/>
</dbReference>
<feature type="compositionally biased region" description="Basic residues" evidence="5">
    <location>
        <begin position="123"/>
        <end position="132"/>
    </location>
</feature>
<dbReference type="SUPFAM" id="SSF57716">
    <property type="entry name" value="Glucocorticoid receptor-like (DNA-binding domain)"/>
    <property type="match status" value="1"/>
</dbReference>
<evidence type="ECO:0000256" key="5">
    <source>
        <dbReference type="SAM" id="MobiDB-lite"/>
    </source>
</evidence>
<feature type="domain" description="C2H2-type" evidence="6">
    <location>
        <begin position="251"/>
        <end position="273"/>
    </location>
</feature>
<dbReference type="OrthoDB" id="10039931at2759"/>
<dbReference type="SMART" id="SM00355">
    <property type="entry name" value="ZnF_C2H2"/>
    <property type="match status" value="9"/>
</dbReference>
<evidence type="ECO:0000313" key="8">
    <source>
        <dbReference type="Proteomes" id="UP000008820"/>
    </source>
</evidence>
<dbReference type="Gene3D" id="3.30.160.60">
    <property type="entry name" value="Classic Zinc Finger"/>
    <property type="match status" value="5"/>
</dbReference>
<reference evidence="7 8" key="1">
    <citation type="submission" date="2017-06" db="EMBL/GenBank/DDBJ databases">
        <title>Aedes aegypti genome working group (AGWG) sequencing and assembly.</title>
        <authorList>
            <consortium name="Aedes aegypti Genome Working Group (AGWG)"/>
            <person name="Matthews B.J."/>
        </authorList>
    </citation>
    <scope>NUCLEOTIDE SEQUENCE [LARGE SCALE GENOMIC DNA]</scope>
    <source>
        <strain evidence="7 8">LVP_AGWG</strain>
    </source>
</reference>
<gene>
    <name evidence="7" type="primary">5570768</name>
</gene>
<dbReference type="SUPFAM" id="SSF57667">
    <property type="entry name" value="beta-beta-alpha zinc fingers"/>
    <property type="match status" value="4"/>
</dbReference>
<dbReference type="PANTHER" id="PTHR24379:SF127">
    <property type="entry name" value="BLOODY FINGERS-RELATED"/>
    <property type="match status" value="1"/>
</dbReference>
<dbReference type="InterPro" id="IPR036236">
    <property type="entry name" value="Znf_C2H2_sf"/>
</dbReference>
<feature type="domain" description="C2H2-type" evidence="6">
    <location>
        <begin position="399"/>
        <end position="427"/>
    </location>
</feature>
<keyword evidence="8" id="KW-1185">Reference proteome</keyword>
<name>A0A1S4FJS3_AEDAE</name>
<evidence type="ECO:0000313" key="7">
    <source>
        <dbReference type="EnsemblMetazoa" id="AAEL008538-PA"/>
    </source>
</evidence>
<feature type="domain" description="C2H2-type" evidence="6">
    <location>
        <begin position="166"/>
        <end position="189"/>
    </location>
</feature>
<dbReference type="EnsemblMetazoa" id="AAEL008538-RA">
    <property type="protein sequence ID" value="AAEL008538-PA"/>
    <property type="gene ID" value="AAEL008538"/>
</dbReference>
<dbReference type="Pfam" id="PF07776">
    <property type="entry name" value="zf-AD"/>
    <property type="match status" value="1"/>
</dbReference>
<dbReference type="PROSITE" id="PS50157">
    <property type="entry name" value="ZINC_FINGER_C2H2_2"/>
    <property type="match status" value="7"/>
</dbReference>
<feature type="domain" description="C2H2-type" evidence="6">
    <location>
        <begin position="220"/>
        <end position="248"/>
    </location>
</feature>
<proteinExistence type="predicted"/>
<protein>
    <recommendedName>
        <fullName evidence="6">C2H2-type domain-containing protein</fullName>
    </recommendedName>
</protein>
<keyword evidence="3" id="KW-0863">Zinc-finger</keyword>
<dbReference type="InterPro" id="IPR012934">
    <property type="entry name" value="Znf_AD"/>
</dbReference>
<dbReference type="GO" id="GO:0000977">
    <property type="term" value="F:RNA polymerase II transcription regulatory region sequence-specific DNA binding"/>
    <property type="evidence" value="ECO:0007669"/>
    <property type="project" value="TreeGrafter"/>
</dbReference>
<evidence type="ECO:0000256" key="4">
    <source>
        <dbReference type="ARBA" id="ARBA00022833"/>
    </source>
</evidence>
<feature type="domain" description="C2H2-type" evidence="6">
    <location>
        <begin position="281"/>
        <end position="304"/>
    </location>
</feature>
<accession>A0A1S4FJS3</accession>
<dbReference type="InterPro" id="IPR013087">
    <property type="entry name" value="Znf_C2H2_type"/>
</dbReference>
<reference evidence="7" key="2">
    <citation type="submission" date="2020-05" db="UniProtKB">
        <authorList>
            <consortium name="EnsemblMetazoa"/>
        </authorList>
    </citation>
    <scope>IDENTIFICATION</scope>
    <source>
        <strain evidence="7">LVP_AGWG</strain>
    </source>
</reference>
<feature type="domain" description="C2H2-type" evidence="6">
    <location>
        <begin position="310"/>
        <end position="332"/>
    </location>
</feature>
<dbReference type="Proteomes" id="UP000008820">
    <property type="component" value="Chromosome 1"/>
</dbReference>
<keyword evidence="4" id="KW-0862">Zinc</keyword>
<dbReference type="PANTHER" id="PTHR24379">
    <property type="entry name" value="KRAB AND ZINC FINGER DOMAIN-CONTAINING"/>
    <property type="match status" value="1"/>
</dbReference>
<evidence type="ECO:0000256" key="3">
    <source>
        <dbReference type="ARBA" id="ARBA00022771"/>
    </source>
</evidence>
<dbReference type="Gene3D" id="3.40.1800.20">
    <property type="match status" value="1"/>
</dbReference>
<keyword evidence="2" id="KW-0677">Repeat</keyword>
<dbReference type="VEuPathDB" id="VectorBase:AAEL008538"/>